<dbReference type="InterPro" id="IPR016181">
    <property type="entry name" value="Acyl_CoA_acyltransferase"/>
</dbReference>
<dbReference type="SUPFAM" id="SSF55729">
    <property type="entry name" value="Acyl-CoA N-acyltransferases (Nat)"/>
    <property type="match status" value="1"/>
</dbReference>
<evidence type="ECO:0000313" key="4">
    <source>
        <dbReference type="EMBL" id="TDC75650.1"/>
    </source>
</evidence>
<evidence type="ECO:0000256" key="1">
    <source>
        <dbReference type="ARBA" id="ARBA00022679"/>
    </source>
</evidence>
<dbReference type="GO" id="GO:0016747">
    <property type="term" value="F:acyltransferase activity, transferring groups other than amino-acyl groups"/>
    <property type="evidence" value="ECO:0007669"/>
    <property type="project" value="InterPro"/>
</dbReference>
<dbReference type="PROSITE" id="PS51186">
    <property type="entry name" value="GNAT"/>
    <property type="match status" value="1"/>
</dbReference>
<accession>A0A4R4TE65</accession>
<evidence type="ECO:0000313" key="5">
    <source>
        <dbReference type="Proteomes" id="UP000295345"/>
    </source>
</evidence>
<protein>
    <submittedName>
        <fullName evidence="4">GNAT family N-acetyltransferase</fullName>
    </submittedName>
</protein>
<evidence type="ECO:0000259" key="3">
    <source>
        <dbReference type="PROSITE" id="PS51186"/>
    </source>
</evidence>
<dbReference type="PANTHER" id="PTHR43877">
    <property type="entry name" value="AMINOALKYLPHOSPHONATE N-ACETYLTRANSFERASE-RELATED-RELATED"/>
    <property type="match status" value="1"/>
</dbReference>
<keyword evidence="5" id="KW-1185">Reference proteome</keyword>
<keyword evidence="1 4" id="KW-0808">Transferase</keyword>
<dbReference type="InterPro" id="IPR050832">
    <property type="entry name" value="Bact_Acetyltransf"/>
</dbReference>
<name>A0A4R4TE65_9ACTN</name>
<evidence type="ECO:0000256" key="2">
    <source>
        <dbReference type="ARBA" id="ARBA00023315"/>
    </source>
</evidence>
<keyword evidence="2" id="KW-0012">Acyltransferase</keyword>
<dbReference type="Gene3D" id="3.40.630.30">
    <property type="match status" value="1"/>
</dbReference>
<feature type="domain" description="N-acetyltransferase" evidence="3">
    <location>
        <begin position="3"/>
        <end position="151"/>
    </location>
</feature>
<dbReference type="Pfam" id="PF13508">
    <property type="entry name" value="Acetyltransf_7"/>
    <property type="match status" value="1"/>
</dbReference>
<dbReference type="Proteomes" id="UP000295345">
    <property type="component" value="Unassembled WGS sequence"/>
</dbReference>
<gene>
    <name evidence="4" type="ORF">E1283_11725</name>
</gene>
<dbReference type="CDD" id="cd04301">
    <property type="entry name" value="NAT_SF"/>
    <property type="match status" value="1"/>
</dbReference>
<dbReference type="PANTHER" id="PTHR43877:SF1">
    <property type="entry name" value="ACETYLTRANSFERASE"/>
    <property type="match status" value="1"/>
</dbReference>
<dbReference type="OrthoDB" id="9775595at2"/>
<proteinExistence type="predicted"/>
<organism evidence="4 5">
    <name type="scientific">Streptomyces hainanensis</name>
    <dbReference type="NCBI Taxonomy" id="402648"/>
    <lineage>
        <taxon>Bacteria</taxon>
        <taxon>Bacillati</taxon>
        <taxon>Actinomycetota</taxon>
        <taxon>Actinomycetes</taxon>
        <taxon>Kitasatosporales</taxon>
        <taxon>Streptomycetaceae</taxon>
        <taxon>Streptomyces</taxon>
    </lineage>
</organism>
<comment type="caution">
    <text evidence="4">The sequence shown here is derived from an EMBL/GenBank/DDBJ whole genome shotgun (WGS) entry which is preliminary data.</text>
</comment>
<sequence length="189" mass="20816">MGHAVRDYAPADETSWLRCRVLSFLGTAYFDNVLRTKPAIPEPGLELVAVGEEGAVVGLLDVTVEGDAATIDNVAVHPDHQARGIGAALLAEARARLRALGVTTLDAWTRDDPGTLSWYRAMGFAESDHYLHVFANHYTDPAETDRAITEPHPDLRPVALFLHADLRHEPAMREQFARVHVCRRFSAAL</sequence>
<dbReference type="EMBL" id="SMKI01000098">
    <property type="protein sequence ID" value="TDC75650.1"/>
    <property type="molecule type" value="Genomic_DNA"/>
</dbReference>
<dbReference type="AlphaFoldDB" id="A0A4R4TE65"/>
<dbReference type="InterPro" id="IPR000182">
    <property type="entry name" value="GNAT_dom"/>
</dbReference>
<reference evidence="4 5" key="1">
    <citation type="submission" date="2019-03" db="EMBL/GenBank/DDBJ databases">
        <title>Draft genome sequences of novel Actinobacteria.</title>
        <authorList>
            <person name="Sahin N."/>
            <person name="Ay H."/>
            <person name="Saygin H."/>
        </authorList>
    </citation>
    <scope>NUCLEOTIDE SEQUENCE [LARGE SCALE GENOMIC DNA]</scope>
    <source>
        <strain evidence="4 5">DSM 41900</strain>
    </source>
</reference>
<dbReference type="RefSeq" id="WP_132817914.1">
    <property type="nucleotide sequence ID" value="NZ_SMKI01000098.1"/>
</dbReference>